<feature type="transmembrane region" description="Helical" evidence="5">
    <location>
        <begin position="252"/>
        <end position="273"/>
    </location>
</feature>
<dbReference type="GO" id="GO:0015108">
    <property type="term" value="F:chloride transmembrane transporter activity"/>
    <property type="evidence" value="ECO:0007669"/>
    <property type="project" value="InterPro"/>
</dbReference>
<feature type="transmembrane region" description="Helical" evidence="5">
    <location>
        <begin position="314"/>
        <end position="332"/>
    </location>
</feature>
<feature type="transmembrane region" description="Helical" evidence="5">
    <location>
        <begin position="139"/>
        <end position="157"/>
    </location>
</feature>
<evidence type="ECO:0000256" key="3">
    <source>
        <dbReference type="ARBA" id="ARBA00022989"/>
    </source>
</evidence>
<dbReference type="SUPFAM" id="SSF81340">
    <property type="entry name" value="Clc chloride channel"/>
    <property type="match status" value="1"/>
</dbReference>
<dbReference type="InterPro" id="IPR001807">
    <property type="entry name" value="ClC"/>
</dbReference>
<dbReference type="GO" id="GO:0016020">
    <property type="term" value="C:membrane"/>
    <property type="evidence" value="ECO:0007669"/>
    <property type="project" value="UniProtKB-SubCell"/>
</dbReference>
<feature type="transmembrane region" description="Helical" evidence="5">
    <location>
        <begin position="374"/>
        <end position="393"/>
    </location>
</feature>
<feature type="transmembrane region" description="Helical" evidence="5">
    <location>
        <begin position="285"/>
        <end position="307"/>
    </location>
</feature>
<evidence type="ECO:0000313" key="6">
    <source>
        <dbReference type="EMBL" id="QLC51258.1"/>
    </source>
</evidence>
<keyword evidence="2 5" id="KW-0812">Transmembrane</keyword>
<evidence type="ECO:0000256" key="5">
    <source>
        <dbReference type="SAM" id="Phobius"/>
    </source>
</evidence>
<evidence type="ECO:0000256" key="2">
    <source>
        <dbReference type="ARBA" id="ARBA00022692"/>
    </source>
</evidence>
<dbReference type="PANTHER" id="PTHR43427:SF12">
    <property type="entry name" value="CHLORIDE TRANSPORTER"/>
    <property type="match status" value="1"/>
</dbReference>
<dbReference type="PANTHER" id="PTHR43427">
    <property type="entry name" value="CHLORIDE CHANNEL PROTEIN CLC-E"/>
    <property type="match status" value="1"/>
</dbReference>
<protein>
    <submittedName>
        <fullName evidence="6">Chloride channel protein</fullName>
    </submittedName>
</protein>
<keyword evidence="4 5" id="KW-0472">Membrane</keyword>
<sequence>MFWGLFLGLISAMGAFIFIGLMNAGQSLILPDLTDWTPFSGSWLMVVIMTSIGFLVGLVHHYSSATELDVFEAVDEGRMDPKPVPSSLLASLLSLISGFSLGPEVPTGMLSAGLGTWISDRRKMDTGTTRTNVLSSVSSAYSGLFSSPFAVLLMLFESRHQQNLVYYGTLLIAAISGVVGFSLFYWLGGDSFSLLLDLLAPPSYDLRIWHLAAAVLLGILAVPFGLLFPIMNKILSRLVMPLNGQPILRSTVGGLLLGLLSVALPTTVGLGTNEMVTVTQQAAEIGVFLLIIFALAKLLALSGALSFGFIGGPIFPLLFVGSSVGSAIHLIFPQLPLGLALGCMIVAVPASIVPIPVSLAVIGIVIIGISLTNALPVLVAALVAFSVTHGLLIKKEEKTESSFPTQE</sequence>
<proteinExistence type="predicted"/>
<name>A0A7D5E9G0_9EURY</name>
<keyword evidence="3 5" id="KW-1133">Transmembrane helix</keyword>
<dbReference type="InterPro" id="IPR014743">
    <property type="entry name" value="Cl-channel_core"/>
</dbReference>
<dbReference type="AlphaFoldDB" id="A0A7D5E9G0"/>
<dbReference type="PRINTS" id="PR00762">
    <property type="entry name" value="CLCHANNEL"/>
</dbReference>
<gene>
    <name evidence="6" type="ORF">HWN40_06350</name>
</gene>
<dbReference type="InterPro" id="IPR050368">
    <property type="entry name" value="ClC-type_chloride_channel"/>
</dbReference>
<dbReference type="EMBL" id="CP058215">
    <property type="protein sequence ID" value="QLC51258.1"/>
    <property type="molecule type" value="Genomic_DNA"/>
</dbReference>
<dbReference type="Pfam" id="PF00654">
    <property type="entry name" value="Voltage_CLC"/>
    <property type="match status" value="1"/>
</dbReference>
<feature type="transmembrane region" description="Helical" evidence="5">
    <location>
        <begin position="164"/>
        <end position="188"/>
    </location>
</feature>
<accession>A0A7D5E9G0</accession>
<comment type="subcellular location">
    <subcellularLocation>
        <location evidence="1">Membrane</location>
        <topology evidence="1">Multi-pass membrane protein</topology>
    </subcellularLocation>
</comment>
<keyword evidence="7" id="KW-1185">Reference proteome</keyword>
<organism evidence="6 7">
    <name type="scientific">Methanolobus zinderi</name>
    <dbReference type="NCBI Taxonomy" id="536044"/>
    <lineage>
        <taxon>Archaea</taxon>
        <taxon>Methanobacteriati</taxon>
        <taxon>Methanobacteriota</taxon>
        <taxon>Stenosarchaea group</taxon>
        <taxon>Methanomicrobia</taxon>
        <taxon>Methanosarcinales</taxon>
        <taxon>Methanosarcinaceae</taxon>
        <taxon>Methanolobus</taxon>
    </lineage>
</organism>
<feature type="transmembrane region" description="Helical" evidence="5">
    <location>
        <begin position="338"/>
        <end position="367"/>
    </location>
</feature>
<dbReference type="KEGG" id="mzi:HWN40_06350"/>
<evidence type="ECO:0000313" key="7">
    <source>
        <dbReference type="Proteomes" id="UP000509594"/>
    </source>
</evidence>
<reference evidence="6 7" key="1">
    <citation type="submission" date="2020-06" db="EMBL/GenBank/DDBJ databases">
        <title>Methanolobus halotolerans sp. nov., isolated from a saline lake Tus in Siberia.</title>
        <authorList>
            <person name="Shen Y."/>
            <person name="Chen S.-C."/>
            <person name="Lai M.-C."/>
            <person name="Huang H.-H."/>
            <person name="Chiu H.-H."/>
            <person name="Tang S.-L."/>
            <person name="Rogozin D.Y."/>
            <person name="Degermendzhy A.G."/>
        </authorList>
    </citation>
    <scope>NUCLEOTIDE SEQUENCE [LARGE SCALE GENOMIC DNA]</scope>
    <source>
        <strain evidence="6 7">DSM 21339</strain>
    </source>
</reference>
<evidence type="ECO:0000256" key="4">
    <source>
        <dbReference type="ARBA" id="ARBA00023136"/>
    </source>
</evidence>
<dbReference type="Gene3D" id="1.10.3080.10">
    <property type="entry name" value="Clc chloride channel"/>
    <property type="match status" value="1"/>
</dbReference>
<dbReference type="Proteomes" id="UP000509594">
    <property type="component" value="Chromosome"/>
</dbReference>
<evidence type="ECO:0000256" key="1">
    <source>
        <dbReference type="ARBA" id="ARBA00004141"/>
    </source>
</evidence>
<feature type="transmembrane region" description="Helical" evidence="5">
    <location>
        <begin position="208"/>
        <end position="231"/>
    </location>
</feature>
<feature type="transmembrane region" description="Helical" evidence="5">
    <location>
        <begin position="43"/>
        <end position="63"/>
    </location>
</feature>
<dbReference type="CDD" id="cd00400">
    <property type="entry name" value="Voltage_gated_ClC"/>
    <property type="match status" value="1"/>
</dbReference>